<protein>
    <submittedName>
        <fullName evidence="1">Uncharacterized protein</fullName>
    </submittedName>
</protein>
<name>A0A0E9V474_ANGAN</name>
<sequence length="38" mass="4415">MISLAFSELRGSFCDSFMHSHFNNIKSNKNKIAEIRKL</sequence>
<dbReference type="EMBL" id="GBXM01035745">
    <property type="protein sequence ID" value="JAH72832.1"/>
    <property type="molecule type" value="Transcribed_RNA"/>
</dbReference>
<accession>A0A0E9V474</accession>
<evidence type="ECO:0000313" key="1">
    <source>
        <dbReference type="EMBL" id="JAH72832.1"/>
    </source>
</evidence>
<reference evidence="1" key="1">
    <citation type="submission" date="2014-11" db="EMBL/GenBank/DDBJ databases">
        <authorList>
            <person name="Amaro Gonzalez C."/>
        </authorList>
    </citation>
    <scope>NUCLEOTIDE SEQUENCE</scope>
</reference>
<reference evidence="1" key="2">
    <citation type="journal article" date="2015" name="Fish Shellfish Immunol.">
        <title>Early steps in the European eel (Anguilla anguilla)-Vibrio vulnificus interaction in the gills: Role of the RtxA13 toxin.</title>
        <authorList>
            <person name="Callol A."/>
            <person name="Pajuelo D."/>
            <person name="Ebbesson L."/>
            <person name="Teles M."/>
            <person name="MacKenzie S."/>
            <person name="Amaro C."/>
        </authorList>
    </citation>
    <scope>NUCLEOTIDE SEQUENCE</scope>
</reference>
<dbReference type="AlphaFoldDB" id="A0A0E9V474"/>
<proteinExistence type="predicted"/>
<organism evidence="1">
    <name type="scientific">Anguilla anguilla</name>
    <name type="common">European freshwater eel</name>
    <name type="synonym">Muraena anguilla</name>
    <dbReference type="NCBI Taxonomy" id="7936"/>
    <lineage>
        <taxon>Eukaryota</taxon>
        <taxon>Metazoa</taxon>
        <taxon>Chordata</taxon>
        <taxon>Craniata</taxon>
        <taxon>Vertebrata</taxon>
        <taxon>Euteleostomi</taxon>
        <taxon>Actinopterygii</taxon>
        <taxon>Neopterygii</taxon>
        <taxon>Teleostei</taxon>
        <taxon>Anguilliformes</taxon>
        <taxon>Anguillidae</taxon>
        <taxon>Anguilla</taxon>
    </lineage>
</organism>